<name>A0A3M7RIM0_BRAPC</name>
<accession>A0A3M7RIM0</accession>
<protein>
    <submittedName>
        <fullName evidence="1">Uncharacterized protein</fullName>
    </submittedName>
</protein>
<evidence type="ECO:0000313" key="1">
    <source>
        <dbReference type="EMBL" id="RNA23135.1"/>
    </source>
</evidence>
<proteinExistence type="predicted"/>
<dbReference type="EMBL" id="REGN01003348">
    <property type="protein sequence ID" value="RNA23135.1"/>
    <property type="molecule type" value="Genomic_DNA"/>
</dbReference>
<comment type="caution">
    <text evidence="1">The sequence shown here is derived from an EMBL/GenBank/DDBJ whole genome shotgun (WGS) entry which is preliminary data.</text>
</comment>
<keyword evidence="2" id="KW-1185">Reference proteome</keyword>
<dbReference type="AlphaFoldDB" id="A0A3M7RIM0"/>
<gene>
    <name evidence="1" type="ORF">BpHYR1_020223</name>
</gene>
<evidence type="ECO:0000313" key="2">
    <source>
        <dbReference type="Proteomes" id="UP000276133"/>
    </source>
</evidence>
<dbReference type="Proteomes" id="UP000276133">
    <property type="component" value="Unassembled WGS sequence"/>
</dbReference>
<sequence length="68" mass="7900">MWLGIKSLDKVANVDINKLVKQKSVVEKLRRRQFGWNAEGAKSELENLAMDHLLWKKNVTECCKPVFD</sequence>
<organism evidence="1 2">
    <name type="scientific">Brachionus plicatilis</name>
    <name type="common">Marine rotifer</name>
    <name type="synonym">Brachionus muelleri</name>
    <dbReference type="NCBI Taxonomy" id="10195"/>
    <lineage>
        <taxon>Eukaryota</taxon>
        <taxon>Metazoa</taxon>
        <taxon>Spiralia</taxon>
        <taxon>Gnathifera</taxon>
        <taxon>Rotifera</taxon>
        <taxon>Eurotatoria</taxon>
        <taxon>Monogononta</taxon>
        <taxon>Pseudotrocha</taxon>
        <taxon>Ploima</taxon>
        <taxon>Brachionidae</taxon>
        <taxon>Brachionus</taxon>
    </lineage>
</organism>
<reference evidence="1 2" key="1">
    <citation type="journal article" date="2018" name="Sci. Rep.">
        <title>Genomic signatures of local adaptation to the degree of environmental predictability in rotifers.</title>
        <authorList>
            <person name="Franch-Gras L."/>
            <person name="Hahn C."/>
            <person name="Garcia-Roger E.M."/>
            <person name="Carmona M.J."/>
            <person name="Serra M."/>
            <person name="Gomez A."/>
        </authorList>
    </citation>
    <scope>NUCLEOTIDE SEQUENCE [LARGE SCALE GENOMIC DNA]</scope>
    <source>
        <strain evidence="1">HYR1</strain>
    </source>
</reference>